<protein>
    <submittedName>
        <fullName evidence="2">Uncharacterized protein</fullName>
    </submittedName>
</protein>
<keyword evidence="1" id="KW-0175">Coiled coil</keyword>
<dbReference type="AlphaFoldDB" id="A0AAD5KIP4"/>
<evidence type="ECO:0000313" key="2">
    <source>
        <dbReference type="EMBL" id="KAI9271908.1"/>
    </source>
</evidence>
<keyword evidence="3" id="KW-1185">Reference proteome</keyword>
<organism evidence="2 3">
    <name type="scientific">Phascolomyces articulosus</name>
    <dbReference type="NCBI Taxonomy" id="60185"/>
    <lineage>
        <taxon>Eukaryota</taxon>
        <taxon>Fungi</taxon>
        <taxon>Fungi incertae sedis</taxon>
        <taxon>Mucoromycota</taxon>
        <taxon>Mucoromycotina</taxon>
        <taxon>Mucoromycetes</taxon>
        <taxon>Mucorales</taxon>
        <taxon>Lichtheimiaceae</taxon>
        <taxon>Phascolomyces</taxon>
    </lineage>
</organism>
<dbReference type="Proteomes" id="UP001209540">
    <property type="component" value="Unassembled WGS sequence"/>
</dbReference>
<reference evidence="2" key="2">
    <citation type="submission" date="2023-02" db="EMBL/GenBank/DDBJ databases">
        <authorList>
            <consortium name="DOE Joint Genome Institute"/>
            <person name="Mondo S.J."/>
            <person name="Chang Y."/>
            <person name="Wang Y."/>
            <person name="Ahrendt S."/>
            <person name="Andreopoulos W."/>
            <person name="Barry K."/>
            <person name="Beard J."/>
            <person name="Benny G.L."/>
            <person name="Blankenship S."/>
            <person name="Bonito G."/>
            <person name="Cuomo C."/>
            <person name="Desiro A."/>
            <person name="Gervers K.A."/>
            <person name="Hundley H."/>
            <person name="Kuo A."/>
            <person name="LaButti K."/>
            <person name="Lang B.F."/>
            <person name="Lipzen A."/>
            <person name="O'Donnell K."/>
            <person name="Pangilinan J."/>
            <person name="Reynolds N."/>
            <person name="Sandor L."/>
            <person name="Smith M.W."/>
            <person name="Tsang A."/>
            <person name="Grigoriev I.V."/>
            <person name="Stajich J.E."/>
            <person name="Spatafora J.W."/>
        </authorList>
    </citation>
    <scope>NUCLEOTIDE SEQUENCE</scope>
    <source>
        <strain evidence="2">RSA 2281</strain>
    </source>
</reference>
<dbReference type="EMBL" id="JAIXMP010000006">
    <property type="protein sequence ID" value="KAI9271908.1"/>
    <property type="molecule type" value="Genomic_DNA"/>
</dbReference>
<reference evidence="2" key="1">
    <citation type="journal article" date="2022" name="IScience">
        <title>Evolution of zygomycete secretomes and the origins of terrestrial fungal ecologies.</title>
        <authorList>
            <person name="Chang Y."/>
            <person name="Wang Y."/>
            <person name="Mondo S."/>
            <person name="Ahrendt S."/>
            <person name="Andreopoulos W."/>
            <person name="Barry K."/>
            <person name="Beard J."/>
            <person name="Benny G.L."/>
            <person name="Blankenship S."/>
            <person name="Bonito G."/>
            <person name="Cuomo C."/>
            <person name="Desiro A."/>
            <person name="Gervers K.A."/>
            <person name="Hundley H."/>
            <person name="Kuo A."/>
            <person name="LaButti K."/>
            <person name="Lang B.F."/>
            <person name="Lipzen A."/>
            <person name="O'Donnell K."/>
            <person name="Pangilinan J."/>
            <person name="Reynolds N."/>
            <person name="Sandor L."/>
            <person name="Smith M.E."/>
            <person name="Tsang A."/>
            <person name="Grigoriev I.V."/>
            <person name="Stajich J.E."/>
            <person name="Spatafora J.W."/>
        </authorList>
    </citation>
    <scope>NUCLEOTIDE SEQUENCE</scope>
    <source>
        <strain evidence="2">RSA 2281</strain>
    </source>
</reference>
<evidence type="ECO:0000256" key="1">
    <source>
        <dbReference type="SAM" id="Coils"/>
    </source>
</evidence>
<accession>A0AAD5KIP4</accession>
<proteinExistence type="predicted"/>
<feature type="coiled-coil region" evidence="1">
    <location>
        <begin position="50"/>
        <end position="77"/>
    </location>
</feature>
<sequence>MGSYPSHFDYYTSYYDSPSIYSRNRRVHWDVYHQQQQQANNNWFNNQIYLNQQQQQLQQQQQQLQQQQLHQQQLQHQEHQQRHYSGLFSVSSPPAAPIAPQSPYFGTMNGGGQYMHPSSFGYFTAINMIRKHKMAEEKKRSVPFFMNVVVVGEEPVPFGS</sequence>
<name>A0AAD5KIP4_9FUNG</name>
<evidence type="ECO:0000313" key="3">
    <source>
        <dbReference type="Proteomes" id="UP001209540"/>
    </source>
</evidence>
<gene>
    <name evidence="2" type="ORF">BDA99DRAFT_534377</name>
</gene>
<comment type="caution">
    <text evidence="2">The sequence shown here is derived from an EMBL/GenBank/DDBJ whole genome shotgun (WGS) entry which is preliminary data.</text>
</comment>